<keyword evidence="5" id="KW-1185">Reference proteome</keyword>
<dbReference type="PROSITE" id="PS51257">
    <property type="entry name" value="PROKAR_LIPOPROTEIN"/>
    <property type="match status" value="1"/>
</dbReference>
<evidence type="ECO:0000256" key="2">
    <source>
        <dbReference type="SAM" id="SignalP"/>
    </source>
</evidence>
<dbReference type="Pfam" id="PF13205">
    <property type="entry name" value="Big_5"/>
    <property type="match status" value="1"/>
</dbReference>
<dbReference type="RefSeq" id="WP_131593244.1">
    <property type="nucleotide sequence ID" value="NZ_SJSL01000001.1"/>
</dbReference>
<dbReference type="AlphaFoldDB" id="A0A4R0NVG8"/>
<name>A0A4R0NVG8_9SPHI</name>
<dbReference type="InterPro" id="IPR032812">
    <property type="entry name" value="SbsA_Ig"/>
</dbReference>
<feature type="chain" id="PRO_5020221127" description="SbsA Ig-like domain-containing protein" evidence="2">
    <location>
        <begin position="25"/>
        <end position="546"/>
    </location>
</feature>
<protein>
    <recommendedName>
        <fullName evidence="3">SbsA Ig-like domain-containing protein</fullName>
    </recommendedName>
</protein>
<evidence type="ECO:0000313" key="5">
    <source>
        <dbReference type="Proteomes" id="UP000293347"/>
    </source>
</evidence>
<dbReference type="InterPro" id="IPR013784">
    <property type="entry name" value="Carb-bd-like_fold"/>
</dbReference>
<accession>A0A4R0NVG8</accession>
<dbReference type="OrthoDB" id="9809989at2"/>
<dbReference type="SUPFAM" id="SSF49452">
    <property type="entry name" value="Starch-binding domain-like"/>
    <property type="match status" value="1"/>
</dbReference>
<sequence length="546" mass="61983">MAKKDILSKFNVFNTVLFASLVLAGCASMQQPQGGPRDLAPPKVIKMIPENLTVNFNAKKVIIQFDEYFKLQNEFKEFSISPELEKPPILKTKQKSLEITFPDTLEKNTTYTMNFGAAIADVNESNVIKNLSYVFSTGPELDSLSISGRVTNSLTGLPELDALAFIFPIERDTLFGKNKPSIYITTDSSGNYSLKNLRKGTYRLYALKEKNGDKIYQQNLDDIAFLKDSVVLVDKNRDSMNLKLFKENAAALRILDKKLNPDGSISIVINQKLKSPEVVVLEPNNLDVSKKIKWSKNNDSLKVWLTDLGFDSTKIVLKEAGKLLQTIMITRGKKDTYQRLLTATDNIEGKVLPPARHFKMTFNFPIESSDISKISLLEDSVARQNFTLEKDSLDLLSYYVKYPWKPKKIYDLKFSEGAFTAIFKAKNKEFSKSFELASKDNYGTLSVKITIPEKDKAYVLEIVNETKAVVNTIPIRQDTTINFSNYKEGKYFIRVIYDANKNGIWDTGNVSLKAQPEKIYNEPKELSIKANWERNEKIEIPKENPI</sequence>
<dbReference type="Proteomes" id="UP000293347">
    <property type="component" value="Unassembled WGS sequence"/>
</dbReference>
<proteinExistence type="predicted"/>
<dbReference type="GO" id="GO:0030246">
    <property type="term" value="F:carbohydrate binding"/>
    <property type="evidence" value="ECO:0007669"/>
    <property type="project" value="InterPro"/>
</dbReference>
<evidence type="ECO:0000313" key="4">
    <source>
        <dbReference type="EMBL" id="TCD03034.1"/>
    </source>
</evidence>
<dbReference type="Gene3D" id="2.60.40.1120">
    <property type="entry name" value="Carboxypeptidase-like, regulatory domain"/>
    <property type="match status" value="1"/>
</dbReference>
<evidence type="ECO:0000256" key="1">
    <source>
        <dbReference type="ARBA" id="ARBA00022729"/>
    </source>
</evidence>
<feature type="signal peptide" evidence="2">
    <location>
        <begin position="1"/>
        <end position="24"/>
    </location>
</feature>
<reference evidence="4 5" key="1">
    <citation type="submission" date="2019-02" db="EMBL/GenBank/DDBJ databases">
        <title>Pedobacter sp. RP-1-14 sp. nov., isolated from Arctic soil.</title>
        <authorList>
            <person name="Dahal R.H."/>
        </authorList>
    </citation>
    <scope>NUCLEOTIDE SEQUENCE [LARGE SCALE GENOMIC DNA]</scope>
    <source>
        <strain evidence="4 5">RP-1-14</strain>
    </source>
</reference>
<gene>
    <name evidence="4" type="ORF">EZ437_03380</name>
</gene>
<comment type="caution">
    <text evidence="4">The sequence shown here is derived from an EMBL/GenBank/DDBJ whole genome shotgun (WGS) entry which is preliminary data.</text>
</comment>
<evidence type="ECO:0000259" key="3">
    <source>
        <dbReference type="Pfam" id="PF13205"/>
    </source>
</evidence>
<dbReference type="EMBL" id="SJSL01000001">
    <property type="protein sequence ID" value="TCD03034.1"/>
    <property type="molecule type" value="Genomic_DNA"/>
</dbReference>
<keyword evidence="1 2" id="KW-0732">Signal</keyword>
<organism evidence="4 5">
    <name type="scientific">Pedobacter psychroterrae</name>
    <dbReference type="NCBI Taxonomy" id="2530453"/>
    <lineage>
        <taxon>Bacteria</taxon>
        <taxon>Pseudomonadati</taxon>
        <taxon>Bacteroidota</taxon>
        <taxon>Sphingobacteriia</taxon>
        <taxon>Sphingobacteriales</taxon>
        <taxon>Sphingobacteriaceae</taxon>
        <taxon>Pedobacter</taxon>
    </lineage>
</organism>
<feature type="domain" description="SbsA Ig-like" evidence="3">
    <location>
        <begin position="40"/>
        <end position="137"/>
    </location>
</feature>